<name>A0A0A9HAV6_ARUDO</name>
<sequence length="32" mass="3912">MFIYYHILPHILLVTYWSQQNTKDSFDTAFMS</sequence>
<proteinExistence type="predicted"/>
<reference evidence="1" key="2">
    <citation type="journal article" date="2015" name="Data Brief">
        <title>Shoot transcriptome of the giant reed, Arundo donax.</title>
        <authorList>
            <person name="Barrero R.A."/>
            <person name="Guerrero F.D."/>
            <person name="Moolhuijzen P."/>
            <person name="Goolsby J.A."/>
            <person name="Tidwell J."/>
            <person name="Bellgard S.E."/>
            <person name="Bellgard M.I."/>
        </authorList>
    </citation>
    <scope>NUCLEOTIDE SEQUENCE</scope>
    <source>
        <tissue evidence="1">Shoot tissue taken approximately 20 cm above the soil surface</tissue>
    </source>
</reference>
<evidence type="ECO:0000313" key="1">
    <source>
        <dbReference type="EMBL" id="JAE34315.1"/>
    </source>
</evidence>
<reference evidence="1" key="1">
    <citation type="submission" date="2014-09" db="EMBL/GenBank/DDBJ databases">
        <authorList>
            <person name="Magalhaes I.L.F."/>
            <person name="Oliveira U."/>
            <person name="Santos F.R."/>
            <person name="Vidigal T.H.D.A."/>
            <person name="Brescovit A.D."/>
            <person name="Santos A.J."/>
        </authorList>
    </citation>
    <scope>NUCLEOTIDE SEQUENCE</scope>
    <source>
        <tissue evidence="1">Shoot tissue taken approximately 20 cm above the soil surface</tissue>
    </source>
</reference>
<protein>
    <submittedName>
        <fullName evidence="1">Uncharacterized protein</fullName>
    </submittedName>
</protein>
<dbReference type="AlphaFoldDB" id="A0A0A9HAV6"/>
<organism evidence="1">
    <name type="scientific">Arundo donax</name>
    <name type="common">Giant reed</name>
    <name type="synonym">Donax arundinaceus</name>
    <dbReference type="NCBI Taxonomy" id="35708"/>
    <lineage>
        <taxon>Eukaryota</taxon>
        <taxon>Viridiplantae</taxon>
        <taxon>Streptophyta</taxon>
        <taxon>Embryophyta</taxon>
        <taxon>Tracheophyta</taxon>
        <taxon>Spermatophyta</taxon>
        <taxon>Magnoliopsida</taxon>
        <taxon>Liliopsida</taxon>
        <taxon>Poales</taxon>
        <taxon>Poaceae</taxon>
        <taxon>PACMAD clade</taxon>
        <taxon>Arundinoideae</taxon>
        <taxon>Arundineae</taxon>
        <taxon>Arundo</taxon>
    </lineage>
</organism>
<accession>A0A0A9HAV6</accession>
<dbReference type="EMBL" id="GBRH01163581">
    <property type="protein sequence ID" value="JAE34315.1"/>
    <property type="molecule type" value="Transcribed_RNA"/>
</dbReference>